<comment type="caution">
    <text evidence="4">The sequence shown here is derived from an EMBL/GenBank/DDBJ whole genome shotgun (WGS) entry which is preliminary data.</text>
</comment>
<feature type="domain" description="Copper type II ascorbate-dependent monooxygenase N-terminal" evidence="1">
    <location>
        <begin position="158"/>
        <end position="278"/>
    </location>
</feature>
<evidence type="ECO:0000313" key="4">
    <source>
        <dbReference type="EMBL" id="CAH1794491.1"/>
    </source>
</evidence>
<protein>
    <submittedName>
        <fullName evidence="4">Uncharacterized protein</fullName>
    </submittedName>
</protein>
<dbReference type="Pfam" id="PF03712">
    <property type="entry name" value="Cu2_monoox_C"/>
    <property type="match status" value="1"/>
</dbReference>
<dbReference type="AlphaFoldDB" id="A0A8J1U4I1"/>
<dbReference type="Gene3D" id="2.60.120.310">
    <property type="entry name" value="Copper type II, ascorbate-dependent monooxygenase, N-terminal domain"/>
    <property type="match status" value="1"/>
</dbReference>
<sequence length="757" mass="84921">MEFNLRMALFCVIATLLIAPLEGFRYFQNKIPNGNNIPHPCKPNYVWQGVGHRNSAGGGERNPFGLAFDENGKVWTPELCNADSDNDGRTNGQELGDPNCVWNETQIPEETSGLTHPGICEPWNSPACLAQNQWEFCNSQEFSCPPMDATADVRNVTVRFPPTPVPSEETSYICLTVPLPDDGDYHLIAQTPIINNTNVMHHMLLYGCRDEELVEGDGDVRTRFQTPKSCKMGVGCNNILAKWALGASGECSSEKAAFRIGTKGYKTAILQVHWNNPEFRQDYVDSSGMTLYYTPNLREFDAGYLMTGQQYITIPGGQPSYITSAVAESYCTQQYLQSPIYLTESLLHMHYLGKSASLDHYRDGSRVGSLGRDDVYSYDSPVTHKFGTPIEFQPGDEIRLKCEFDSTSKNTTTYYGDATSDEMCYSFVVYYPEVKNMNSIIQFKNASLCKGVFSKTCPDIQDYMEGDGLKNLWWEVVNNCDTDIGGRCLPECEKMVRRMKSTDGCMSDSNVVELMKTFLESVANIDSIWRGFESCDDVIALNESVLCNDLATYMNQTLKGVAEQIVDSCDVMGNNCQPECKEMIQEIRRTDACLGNQIMATLMKTYTAQVPDIHFFWQAFESCDEELAPVRGKECNLEAYMEQNIESFAAEVSRKCDMEVGGTCKPECKVMVKKARETDECLGNPKHVETMKFYTLPYEGMDYVWRGFESCDDELELANQIPPDDDEDDDMTGSASGISLVFTAQLLAGFLTIFFLN</sequence>
<dbReference type="InterPro" id="IPR000323">
    <property type="entry name" value="Cu2_ascorb_mOase_N"/>
</dbReference>
<dbReference type="InterPro" id="IPR008977">
    <property type="entry name" value="PHM/PNGase_F_dom_sf"/>
</dbReference>
<dbReference type="Gene3D" id="2.60.120.230">
    <property type="match status" value="1"/>
</dbReference>
<reference evidence="4" key="1">
    <citation type="submission" date="2022-03" db="EMBL/GenBank/DDBJ databases">
        <authorList>
            <person name="Martin C."/>
        </authorList>
    </citation>
    <scope>NUCLEOTIDE SEQUENCE</scope>
</reference>
<dbReference type="InterPro" id="IPR000945">
    <property type="entry name" value="DBH-like"/>
</dbReference>
<accession>A0A8J1U4I1</accession>
<dbReference type="PANTHER" id="PTHR10157">
    <property type="entry name" value="DOPAMINE BETA HYDROXYLASE RELATED"/>
    <property type="match status" value="1"/>
</dbReference>
<feature type="domain" description="Temptin Cys/Cys disulfide" evidence="3">
    <location>
        <begin position="22"/>
        <end position="119"/>
    </location>
</feature>
<dbReference type="InterPro" id="IPR024548">
    <property type="entry name" value="Cu2_monoox_C"/>
</dbReference>
<dbReference type="InterPro" id="IPR014784">
    <property type="entry name" value="Cu2_ascorb_mOase-like_C"/>
</dbReference>
<dbReference type="OrthoDB" id="129121at2759"/>
<dbReference type="InterPro" id="IPR057626">
    <property type="entry name" value="S-S_Temptin"/>
</dbReference>
<feature type="domain" description="Copper type II ascorbate-dependent monooxygenase C-terminal" evidence="2">
    <location>
        <begin position="301"/>
        <end position="438"/>
    </location>
</feature>
<evidence type="ECO:0000259" key="3">
    <source>
        <dbReference type="Pfam" id="PF24784"/>
    </source>
</evidence>
<dbReference type="EMBL" id="CAIIXF020000009">
    <property type="protein sequence ID" value="CAH1794491.1"/>
    <property type="molecule type" value="Genomic_DNA"/>
</dbReference>
<name>A0A8J1U4I1_OWEFU</name>
<dbReference type="Pfam" id="PF01082">
    <property type="entry name" value="Cu2_monooxygen"/>
    <property type="match status" value="1"/>
</dbReference>
<evidence type="ECO:0000259" key="2">
    <source>
        <dbReference type="Pfam" id="PF03712"/>
    </source>
</evidence>
<gene>
    <name evidence="4" type="ORF">OFUS_LOCUS19174</name>
</gene>
<dbReference type="SUPFAM" id="SSF49742">
    <property type="entry name" value="PHM/PNGase F"/>
    <property type="match status" value="2"/>
</dbReference>
<proteinExistence type="predicted"/>
<dbReference type="Proteomes" id="UP000749559">
    <property type="component" value="Unassembled WGS sequence"/>
</dbReference>
<dbReference type="GO" id="GO:0005507">
    <property type="term" value="F:copper ion binding"/>
    <property type="evidence" value="ECO:0007669"/>
    <property type="project" value="InterPro"/>
</dbReference>
<dbReference type="PANTHER" id="PTHR10157:SF23">
    <property type="entry name" value="MOXD1 HOMOLOG 1"/>
    <property type="match status" value="1"/>
</dbReference>
<evidence type="ECO:0000259" key="1">
    <source>
        <dbReference type="Pfam" id="PF01082"/>
    </source>
</evidence>
<dbReference type="Pfam" id="PF24784">
    <property type="entry name" value="Temptin_C"/>
    <property type="match status" value="1"/>
</dbReference>
<organism evidence="4 5">
    <name type="scientific">Owenia fusiformis</name>
    <name type="common">Polychaete worm</name>
    <dbReference type="NCBI Taxonomy" id="6347"/>
    <lineage>
        <taxon>Eukaryota</taxon>
        <taxon>Metazoa</taxon>
        <taxon>Spiralia</taxon>
        <taxon>Lophotrochozoa</taxon>
        <taxon>Annelida</taxon>
        <taxon>Polychaeta</taxon>
        <taxon>Sedentaria</taxon>
        <taxon>Canalipalpata</taxon>
        <taxon>Sabellida</taxon>
        <taxon>Oweniida</taxon>
        <taxon>Oweniidae</taxon>
        <taxon>Owenia</taxon>
    </lineage>
</organism>
<dbReference type="GO" id="GO:0004500">
    <property type="term" value="F:dopamine beta-monooxygenase activity"/>
    <property type="evidence" value="ECO:0007669"/>
    <property type="project" value="InterPro"/>
</dbReference>
<dbReference type="InterPro" id="IPR036939">
    <property type="entry name" value="Cu2_ascorb_mOase_N_sf"/>
</dbReference>
<keyword evidence="5" id="KW-1185">Reference proteome</keyword>
<evidence type="ECO:0000313" key="5">
    <source>
        <dbReference type="Proteomes" id="UP000749559"/>
    </source>
</evidence>